<name>A0A4U1D580_9BACI</name>
<evidence type="ECO:0000256" key="2">
    <source>
        <dbReference type="ARBA" id="ARBA00009077"/>
    </source>
</evidence>
<dbReference type="InterPro" id="IPR015422">
    <property type="entry name" value="PyrdxlP-dep_Trfase_small"/>
</dbReference>
<keyword evidence="8" id="KW-1185">Reference proteome</keyword>
<keyword evidence="4 5" id="KW-0663">Pyridoxal phosphate</keyword>
<gene>
    <name evidence="7" type="ORF">FA727_15420</name>
</gene>
<dbReference type="RefSeq" id="WP_136832293.1">
    <property type="nucleotide sequence ID" value="NZ_SWBM01000003.1"/>
</dbReference>
<dbReference type="NCBIfam" id="NF006096">
    <property type="entry name" value="PRK08248.1"/>
    <property type="match status" value="1"/>
</dbReference>
<comment type="similarity">
    <text evidence="2 6">Belongs to the trans-sulfuration enzymes family.</text>
</comment>
<dbReference type="GO" id="GO:0003961">
    <property type="term" value="F:O-acetylhomoserine aminocarboxypropyltransferase activity"/>
    <property type="evidence" value="ECO:0007669"/>
    <property type="project" value="TreeGrafter"/>
</dbReference>
<evidence type="ECO:0000256" key="6">
    <source>
        <dbReference type="RuleBase" id="RU362118"/>
    </source>
</evidence>
<sequence>MSNEKELRLETKAVHAGQQLDPATFSRAVPIYQTTSFGFKDSEHAESLFNLSESGYIYTRIINPTTDAFEQRVAALEGGVGALGVASGQAATTLSILNIASSGDEIVSSSSLYGGTYNLFSTTFAKFGIKVHFVDSEDPDNFRKAITPKTKAIFAETVGNPRGDVLDIQAVADIAHENGIPLIVDNTIPSPYLLRPIEHGADIVVHSATKFIGGHGTAIGGVIVDSGKFDWAKSGKFPGLTEPDSSYHGLVYTDAVGEAAYITKVRVQLLRDIGAALSPFNSFLLLQGLETLHLRLQRHSENALKTAEFLEKHELVEWVSYTGLSSHPSYSLAKKYLPNGQGAILTFGVKGGREAARRLIDSVKLFSHLANIGDSKSLIIHPAGTTHQQLTEEEQLATGVTPELIRLSVGTEAIEDILSDLDTALKASQQPVSASRV</sequence>
<dbReference type="Gene3D" id="3.40.640.10">
    <property type="entry name" value="Type I PLP-dependent aspartate aminotransferase-like (Major domain)"/>
    <property type="match status" value="1"/>
</dbReference>
<dbReference type="Pfam" id="PF01053">
    <property type="entry name" value="Cys_Met_Meta_PP"/>
    <property type="match status" value="1"/>
</dbReference>
<evidence type="ECO:0000313" key="8">
    <source>
        <dbReference type="Proteomes" id="UP000307756"/>
    </source>
</evidence>
<dbReference type="InterPro" id="IPR054542">
    <property type="entry name" value="Cys_met_metab_PP"/>
</dbReference>
<dbReference type="InterPro" id="IPR000277">
    <property type="entry name" value="Cys/Met-Metab_PyrdxlP-dep_enz"/>
</dbReference>
<accession>A0A4U1D580</accession>
<dbReference type="PANTHER" id="PTHR43797:SF2">
    <property type="entry name" value="HOMOCYSTEINE_CYSTEINE SYNTHASE"/>
    <property type="match status" value="1"/>
</dbReference>
<feature type="modified residue" description="N6-(pyridoxal phosphate)lysine" evidence="5">
    <location>
        <position position="210"/>
    </location>
</feature>
<dbReference type="PIRSF" id="PIRSF001434">
    <property type="entry name" value="CGS"/>
    <property type="match status" value="1"/>
</dbReference>
<dbReference type="FunFam" id="3.40.640.10:FF:000035">
    <property type="entry name" value="O-succinylhomoserine sulfhydrylase"/>
    <property type="match status" value="1"/>
</dbReference>
<dbReference type="GO" id="GO:0071269">
    <property type="term" value="P:L-homocysteine biosynthetic process"/>
    <property type="evidence" value="ECO:0007669"/>
    <property type="project" value="TreeGrafter"/>
</dbReference>
<dbReference type="GO" id="GO:0004124">
    <property type="term" value="F:cysteine synthase activity"/>
    <property type="evidence" value="ECO:0007669"/>
    <property type="project" value="TreeGrafter"/>
</dbReference>
<dbReference type="InterPro" id="IPR006235">
    <property type="entry name" value="OAc-hSer/O-AcSer_sulfhydrylase"/>
</dbReference>
<comment type="caution">
    <text evidence="7">The sequence shown here is derived from an EMBL/GenBank/DDBJ whole genome shotgun (WGS) entry which is preliminary data.</text>
</comment>
<evidence type="ECO:0000313" key="7">
    <source>
        <dbReference type="EMBL" id="TKC16337.1"/>
    </source>
</evidence>
<dbReference type="SUPFAM" id="SSF53383">
    <property type="entry name" value="PLP-dependent transferases"/>
    <property type="match status" value="1"/>
</dbReference>
<dbReference type="GO" id="GO:0006535">
    <property type="term" value="P:cysteine biosynthetic process from serine"/>
    <property type="evidence" value="ECO:0007669"/>
    <property type="project" value="TreeGrafter"/>
</dbReference>
<organism evidence="7 8">
    <name type="scientific">Robertmurraya kyonggiensis</name>
    <dbReference type="NCBI Taxonomy" id="1037680"/>
    <lineage>
        <taxon>Bacteria</taxon>
        <taxon>Bacillati</taxon>
        <taxon>Bacillota</taxon>
        <taxon>Bacilli</taxon>
        <taxon>Bacillales</taxon>
        <taxon>Bacillaceae</taxon>
        <taxon>Robertmurraya</taxon>
    </lineage>
</organism>
<evidence type="ECO:0000256" key="3">
    <source>
        <dbReference type="ARBA" id="ARBA00022679"/>
    </source>
</evidence>
<dbReference type="NCBIfam" id="TIGR01326">
    <property type="entry name" value="OAH_OAS_sulfhy"/>
    <property type="match status" value="1"/>
</dbReference>
<dbReference type="GO" id="GO:0005737">
    <property type="term" value="C:cytoplasm"/>
    <property type="evidence" value="ECO:0007669"/>
    <property type="project" value="TreeGrafter"/>
</dbReference>
<reference evidence="7 8" key="1">
    <citation type="journal article" date="2011" name="J. Microbiol.">
        <title>Bacillus kyonggiensis sp. nov., isolated from soil of a lettuce field.</title>
        <authorList>
            <person name="Dong K."/>
            <person name="Lee S."/>
        </authorList>
    </citation>
    <scope>NUCLEOTIDE SEQUENCE [LARGE SCALE GENOMIC DNA]</scope>
    <source>
        <strain evidence="7 8">NB22</strain>
    </source>
</reference>
<dbReference type="EMBL" id="SWBM01000003">
    <property type="protein sequence ID" value="TKC16337.1"/>
    <property type="molecule type" value="Genomic_DNA"/>
</dbReference>
<evidence type="ECO:0000256" key="1">
    <source>
        <dbReference type="ARBA" id="ARBA00001933"/>
    </source>
</evidence>
<dbReference type="Gene3D" id="3.90.1150.10">
    <property type="entry name" value="Aspartate Aminotransferase, domain 1"/>
    <property type="match status" value="1"/>
</dbReference>
<dbReference type="PROSITE" id="PS00868">
    <property type="entry name" value="CYS_MET_METAB_PP"/>
    <property type="match status" value="1"/>
</dbReference>
<dbReference type="Proteomes" id="UP000307756">
    <property type="component" value="Unassembled WGS sequence"/>
</dbReference>
<evidence type="ECO:0000256" key="5">
    <source>
        <dbReference type="PIRSR" id="PIRSR001434-2"/>
    </source>
</evidence>
<dbReference type="InterPro" id="IPR015421">
    <property type="entry name" value="PyrdxlP-dep_Trfase_major"/>
</dbReference>
<dbReference type="OrthoDB" id="9803887at2"/>
<dbReference type="AlphaFoldDB" id="A0A4U1D580"/>
<dbReference type="PANTHER" id="PTHR43797">
    <property type="entry name" value="HOMOCYSTEINE/CYSTEINE SYNTHASE"/>
    <property type="match status" value="1"/>
</dbReference>
<dbReference type="InterPro" id="IPR015424">
    <property type="entry name" value="PyrdxlP-dep_Trfase"/>
</dbReference>
<dbReference type="GO" id="GO:0019346">
    <property type="term" value="P:transsulfuration"/>
    <property type="evidence" value="ECO:0007669"/>
    <property type="project" value="InterPro"/>
</dbReference>
<evidence type="ECO:0000256" key="4">
    <source>
        <dbReference type="ARBA" id="ARBA00022898"/>
    </source>
</evidence>
<keyword evidence="3" id="KW-0808">Transferase</keyword>
<dbReference type="CDD" id="cd00614">
    <property type="entry name" value="CGS_like"/>
    <property type="match status" value="1"/>
</dbReference>
<protein>
    <submittedName>
        <fullName evidence="7">Homocysteine synthase</fullName>
    </submittedName>
</protein>
<dbReference type="GO" id="GO:0030170">
    <property type="term" value="F:pyridoxal phosphate binding"/>
    <property type="evidence" value="ECO:0007669"/>
    <property type="project" value="InterPro"/>
</dbReference>
<proteinExistence type="inferred from homology"/>
<comment type="cofactor">
    <cofactor evidence="1 6">
        <name>pyridoxal 5'-phosphate</name>
        <dbReference type="ChEBI" id="CHEBI:597326"/>
    </cofactor>
</comment>